<gene>
    <name evidence="1" type="ORF">TRIUR3_16409</name>
</gene>
<dbReference type="AlphaFoldDB" id="M7ZKR0"/>
<accession>M7ZKR0</accession>
<evidence type="ECO:0000313" key="1">
    <source>
        <dbReference type="EMBL" id="EMS60702.1"/>
    </source>
</evidence>
<dbReference type="EMBL" id="KD106004">
    <property type="protein sequence ID" value="EMS60702.1"/>
    <property type="molecule type" value="Genomic_DNA"/>
</dbReference>
<dbReference type="OMA" id="PMPATTY"/>
<sequence>MAPMPATTYSPLLRAVSLAQSTALRAPSIVRLCWRPPPPCAARPTSSSRLCPSSIDEDHLRPPRPLLRLLASVLLPLFALPHPPIRNAMAAAPWSFIGPYLAGNQTSPVPAAAAVFPSVKRMNTFPGDCQDGSGFAKYRFEYDYR</sequence>
<reference evidence="1" key="1">
    <citation type="journal article" date="2013" name="Nature">
        <title>Draft genome of the wheat A-genome progenitor Triticum urartu.</title>
        <authorList>
            <person name="Ling H.Q."/>
            <person name="Zhao S."/>
            <person name="Liu D."/>
            <person name="Wang J."/>
            <person name="Sun H."/>
            <person name="Zhang C."/>
            <person name="Fan H."/>
            <person name="Li D."/>
            <person name="Dong L."/>
            <person name="Tao Y."/>
            <person name="Gao C."/>
            <person name="Wu H."/>
            <person name="Li Y."/>
            <person name="Cui Y."/>
            <person name="Guo X."/>
            <person name="Zheng S."/>
            <person name="Wang B."/>
            <person name="Yu K."/>
            <person name="Liang Q."/>
            <person name="Yang W."/>
            <person name="Lou X."/>
            <person name="Chen J."/>
            <person name="Feng M."/>
            <person name="Jian J."/>
            <person name="Zhang X."/>
            <person name="Luo G."/>
            <person name="Jiang Y."/>
            <person name="Liu J."/>
            <person name="Wang Z."/>
            <person name="Sha Y."/>
            <person name="Zhang B."/>
            <person name="Wu H."/>
            <person name="Tang D."/>
            <person name="Shen Q."/>
            <person name="Xue P."/>
            <person name="Zou S."/>
            <person name="Wang X."/>
            <person name="Liu X."/>
            <person name="Wang F."/>
            <person name="Yang Y."/>
            <person name="An X."/>
            <person name="Dong Z."/>
            <person name="Zhang K."/>
            <person name="Zhang X."/>
            <person name="Luo M.C."/>
            <person name="Dvorak J."/>
            <person name="Tong Y."/>
            <person name="Wang J."/>
            <person name="Yang H."/>
            <person name="Li Z."/>
            <person name="Wang D."/>
            <person name="Zhang A."/>
            <person name="Wang J."/>
        </authorList>
    </citation>
    <scope>NUCLEOTIDE SEQUENCE</scope>
</reference>
<proteinExistence type="predicted"/>
<protein>
    <submittedName>
        <fullName evidence="1">Uncharacterized protein</fullName>
    </submittedName>
</protein>
<name>M7ZKR0_TRIUA</name>
<organism evidence="1">
    <name type="scientific">Triticum urartu</name>
    <name type="common">Red wild einkorn</name>
    <name type="synonym">Crithodium urartu</name>
    <dbReference type="NCBI Taxonomy" id="4572"/>
    <lineage>
        <taxon>Eukaryota</taxon>
        <taxon>Viridiplantae</taxon>
        <taxon>Streptophyta</taxon>
        <taxon>Embryophyta</taxon>
        <taxon>Tracheophyta</taxon>
        <taxon>Spermatophyta</taxon>
        <taxon>Magnoliopsida</taxon>
        <taxon>Liliopsida</taxon>
        <taxon>Poales</taxon>
        <taxon>Poaceae</taxon>
        <taxon>BOP clade</taxon>
        <taxon>Pooideae</taxon>
        <taxon>Triticodae</taxon>
        <taxon>Triticeae</taxon>
        <taxon>Triticinae</taxon>
        <taxon>Triticum</taxon>
    </lineage>
</organism>